<dbReference type="EMBL" id="QGKW02001940">
    <property type="protein sequence ID" value="KAF2559537.1"/>
    <property type="molecule type" value="Genomic_DNA"/>
</dbReference>
<sequence>MQEAKPESHHDAQSHTIVPLHSSGRVAQVPSPSTAHFTRCCHLLHASSVYLTRHHHRLFYVVTVDFLISRRCPLANGY</sequence>
<feature type="compositionally biased region" description="Basic and acidic residues" evidence="1">
    <location>
        <begin position="1"/>
        <end position="13"/>
    </location>
</feature>
<accession>A0A8S9HRH5</accession>
<comment type="caution">
    <text evidence="2">The sequence shown here is derived from an EMBL/GenBank/DDBJ whole genome shotgun (WGS) entry which is preliminary data.</text>
</comment>
<evidence type="ECO:0000313" key="3">
    <source>
        <dbReference type="Proteomes" id="UP000712281"/>
    </source>
</evidence>
<dbReference type="AlphaFoldDB" id="A0A8S9HRH5"/>
<proteinExistence type="predicted"/>
<organism evidence="2 3">
    <name type="scientific">Brassica cretica</name>
    <name type="common">Mustard</name>
    <dbReference type="NCBI Taxonomy" id="69181"/>
    <lineage>
        <taxon>Eukaryota</taxon>
        <taxon>Viridiplantae</taxon>
        <taxon>Streptophyta</taxon>
        <taxon>Embryophyta</taxon>
        <taxon>Tracheophyta</taxon>
        <taxon>Spermatophyta</taxon>
        <taxon>Magnoliopsida</taxon>
        <taxon>eudicotyledons</taxon>
        <taxon>Gunneridae</taxon>
        <taxon>Pentapetalae</taxon>
        <taxon>rosids</taxon>
        <taxon>malvids</taxon>
        <taxon>Brassicales</taxon>
        <taxon>Brassicaceae</taxon>
        <taxon>Brassiceae</taxon>
        <taxon>Brassica</taxon>
    </lineage>
</organism>
<gene>
    <name evidence="2" type="ORF">F2Q68_00014785</name>
</gene>
<name>A0A8S9HRH5_BRACR</name>
<dbReference type="Proteomes" id="UP000712281">
    <property type="component" value="Unassembled WGS sequence"/>
</dbReference>
<evidence type="ECO:0000256" key="1">
    <source>
        <dbReference type="SAM" id="MobiDB-lite"/>
    </source>
</evidence>
<reference evidence="2" key="1">
    <citation type="submission" date="2019-12" db="EMBL/GenBank/DDBJ databases">
        <title>Genome sequencing and annotation of Brassica cretica.</title>
        <authorList>
            <person name="Studholme D.J."/>
            <person name="Sarris P.F."/>
        </authorList>
    </citation>
    <scope>NUCLEOTIDE SEQUENCE</scope>
    <source>
        <strain evidence="2">PFS-001/15</strain>
        <tissue evidence="2">Leaf</tissue>
    </source>
</reference>
<evidence type="ECO:0000313" key="2">
    <source>
        <dbReference type="EMBL" id="KAF2559537.1"/>
    </source>
</evidence>
<protein>
    <submittedName>
        <fullName evidence="2">Uncharacterized protein</fullName>
    </submittedName>
</protein>
<feature type="region of interest" description="Disordered" evidence="1">
    <location>
        <begin position="1"/>
        <end position="29"/>
    </location>
</feature>